<dbReference type="NCBIfam" id="TIGR03847">
    <property type="entry name" value="conserved hypothetical protein"/>
    <property type="match status" value="1"/>
</dbReference>
<accession>A0A852X6U0</accession>
<evidence type="ECO:0000313" key="2">
    <source>
        <dbReference type="Proteomes" id="UP000592181"/>
    </source>
</evidence>
<gene>
    <name evidence="1" type="ORF">BJY28_002616</name>
</gene>
<reference evidence="1 2" key="1">
    <citation type="submission" date="2020-07" db="EMBL/GenBank/DDBJ databases">
        <title>Sequencing the genomes of 1000 actinobacteria strains.</title>
        <authorList>
            <person name="Klenk H.-P."/>
        </authorList>
    </citation>
    <scope>NUCLEOTIDE SEQUENCE [LARGE SCALE GENOMIC DNA]</scope>
    <source>
        <strain evidence="1 2">DSM 24723</strain>
    </source>
</reference>
<dbReference type="InterPro" id="IPR021441">
    <property type="entry name" value="DUF3090"/>
</dbReference>
<protein>
    <submittedName>
        <fullName evidence="1">Putative repeat protein (TIGR03847 family)</fullName>
    </submittedName>
</protein>
<name>A0A852X6U0_9MICO</name>
<sequence>MTVVEFDPPQRFVVGTVGPAGERTFFLQASSHERRVHVAVEKVHAQVLAERIGELLDQLAGTESTVAAAAEAADNAPLDTPISEDFRVSAISLAWDEDRHVVVIEAHDHDPDEVGEQAAGEAADLNTLRVVLDPAQARAFARRCETVVQAGRPSCPFCGGPIDPDGHICPRANGYRR</sequence>
<dbReference type="EMBL" id="JACBZX010000001">
    <property type="protein sequence ID" value="NYG38147.1"/>
    <property type="molecule type" value="Genomic_DNA"/>
</dbReference>
<keyword evidence="2" id="KW-1185">Reference proteome</keyword>
<proteinExistence type="predicted"/>
<dbReference type="Pfam" id="PF11290">
    <property type="entry name" value="DUF3090"/>
    <property type="match status" value="1"/>
</dbReference>
<comment type="caution">
    <text evidence="1">The sequence shown here is derived from an EMBL/GenBank/DDBJ whole genome shotgun (WGS) entry which is preliminary data.</text>
</comment>
<organism evidence="1 2">
    <name type="scientific">Janibacter alkaliphilus</name>
    <dbReference type="NCBI Taxonomy" id="1069963"/>
    <lineage>
        <taxon>Bacteria</taxon>
        <taxon>Bacillati</taxon>
        <taxon>Actinomycetota</taxon>
        <taxon>Actinomycetes</taxon>
        <taxon>Micrococcales</taxon>
        <taxon>Intrasporangiaceae</taxon>
        <taxon>Janibacter</taxon>
    </lineage>
</organism>
<evidence type="ECO:0000313" key="1">
    <source>
        <dbReference type="EMBL" id="NYG38147.1"/>
    </source>
</evidence>
<dbReference type="Proteomes" id="UP000592181">
    <property type="component" value="Unassembled WGS sequence"/>
</dbReference>
<dbReference type="AlphaFoldDB" id="A0A852X6U0"/>
<dbReference type="RefSeq" id="WP_179463386.1">
    <property type="nucleotide sequence ID" value="NZ_JACBZX010000001.1"/>
</dbReference>